<dbReference type="PANTHER" id="PTHR11601">
    <property type="entry name" value="CYSTEINE DESULFURYLASE FAMILY MEMBER"/>
    <property type="match status" value="1"/>
</dbReference>
<dbReference type="RefSeq" id="WP_377327759.1">
    <property type="nucleotide sequence ID" value="NZ_JBHUMZ010000015.1"/>
</dbReference>
<dbReference type="PANTHER" id="PTHR11601:SF36">
    <property type="entry name" value="CYSTEINE DESULFURASE NIFS-RELATED"/>
    <property type="match status" value="1"/>
</dbReference>
<name>A0ABW5Q8H5_9BACI</name>
<dbReference type="InterPro" id="IPR000192">
    <property type="entry name" value="Aminotrans_V_dom"/>
</dbReference>
<dbReference type="Gene3D" id="3.40.640.10">
    <property type="entry name" value="Type I PLP-dependent aspartate aminotransferase-like (Major domain)"/>
    <property type="match status" value="1"/>
</dbReference>
<evidence type="ECO:0000313" key="4">
    <source>
        <dbReference type="Proteomes" id="UP001597452"/>
    </source>
</evidence>
<evidence type="ECO:0000313" key="3">
    <source>
        <dbReference type="EMBL" id="MFD2638152.1"/>
    </source>
</evidence>
<sequence>MKYFDYAATTPMSEEAIKTFVSVSQKYYANTNSLHEMGEQSKQLYDQCRTHLGSLIGSNPDQLFFTKGGSEANILAIESLLKRHHGKHIIVSQAEHNSIIEMCHQKEREGYNVTYLSFNQNGQVDLTELNSELRYDTAVVIVQHVNGEIGTIQPVEEIANICKQNGVFFHVDAVQSFGRLKLSHLPERVDSLSVSSHKVYGPKGVGLLYLNEANNKGIERLLLKGNTIDLPSVAAFTVAAYEIIKQQTFEETRLSKLRNQLINELEVIHNDLTMAILIKRKFHLLLD</sequence>
<dbReference type="SUPFAM" id="SSF53383">
    <property type="entry name" value="PLP-dependent transferases"/>
    <property type="match status" value="1"/>
</dbReference>
<dbReference type="InterPro" id="IPR015424">
    <property type="entry name" value="PyrdxlP-dep_Trfase"/>
</dbReference>
<reference evidence="4" key="1">
    <citation type="journal article" date="2019" name="Int. J. Syst. Evol. Microbiol.">
        <title>The Global Catalogue of Microorganisms (GCM) 10K type strain sequencing project: providing services to taxonomists for standard genome sequencing and annotation.</title>
        <authorList>
            <consortium name="The Broad Institute Genomics Platform"/>
            <consortium name="The Broad Institute Genome Sequencing Center for Infectious Disease"/>
            <person name="Wu L."/>
            <person name="Ma J."/>
        </authorList>
    </citation>
    <scope>NUCLEOTIDE SEQUENCE [LARGE SCALE GENOMIC DNA]</scope>
    <source>
        <strain evidence="4">TISTR 1571</strain>
    </source>
</reference>
<dbReference type="InterPro" id="IPR015422">
    <property type="entry name" value="PyrdxlP-dep_Trfase_small"/>
</dbReference>
<comment type="caution">
    <text evidence="3">The sequence shown here is derived from an EMBL/GenBank/DDBJ whole genome shotgun (WGS) entry which is preliminary data.</text>
</comment>
<dbReference type="EMBL" id="JBHUMZ010000015">
    <property type="protein sequence ID" value="MFD2638152.1"/>
    <property type="molecule type" value="Genomic_DNA"/>
</dbReference>
<comment type="cofactor">
    <cofactor evidence="1">
        <name>pyridoxal 5'-phosphate</name>
        <dbReference type="ChEBI" id="CHEBI:597326"/>
    </cofactor>
</comment>
<keyword evidence="4" id="KW-1185">Reference proteome</keyword>
<protein>
    <submittedName>
        <fullName evidence="3">Cysteine desulfurase family protein</fullName>
    </submittedName>
</protein>
<dbReference type="InterPro" id="IPR015421">
    <property type="entry name" value="PyrdxlP-dep_Trfase_major"/>
</dbReference>
<gene>
    <name evidence="3" type="ORF">ACFSW4_04705</name>
</gene>
<dbReference type="Pfam" id="PF00266">
    <property type="entry name" value="Aminotran_5"/>
    <property type="match status" value="1"/>
</dbReference>
<accession>A0ABW5Q8H5</accession>
<proteinExistence type="predicted"/>
<evidence type="ECO:0000256" key="1">
    <source>
        <dbReference type="ARBA" id="ARBA00001933"/>
    </source>
</evidence>
<feature type="domain" description="Aminotransferase class V" evidence="2">
    <location>
        <begin position="3"/>
        <end position="237"/>
    </location>
</feature>
<dbReference type="Proteomes" id="UP001597452">
    <property type="component" value="Unassembled WGS sequence"/>
</dbReference>
<dbReference type="Gene3D" id="3.90.1150.10">
    <property type="entry name" value="Aspartate Aminotransferase, domain 1"/>
    <property type="match status" value="1"/>
</dbReference>
<organism evidence="3 4">
    <name type="scientific">Piscibacillus salipiscarius</name>
    <dbReference type="NCBI Taxonomy" id="299480"/>
    <lineage>
        <taxon>Bacteria</taxon>
        <taxon>Bacillati</taxon>
        <taxon>Bacillota</taxon>
        <taxon>Bacilli</taxon>
        <taxon>Bacillales</taxon>
        <taxon>Bacillaceae</taxon>
        <taxon>Piscibacillus</taxon>
    </lineage>
</organism>
<evidence type="ECO:0000259" key="2">
    <source>
        <dbReference type="Pfam" id="PF00266"/>
    </source>
</evidence>